<proteinExistence type="predicted"/>
<organism evidence="2 3">
    <name type="scientific">Blattamonas nauphoetae</name>
    <dbReference type="NCBI Taxonomy" id="2049346"/>
    <lineage>
        <taxon>Eukaryota</taxon>
        <taxon>Metamonada</taxon>
        <taxon>Preaxostyla</taxon>
        <taxon>Oxymonadida</taxon>
        <taxon>Blattamonas</taxon>
    </lineage>
</organism>
<accession>A0ABQ9YK80</accession>
<dbReference type="Proteomes" id="UP001281761">
    <property type="component" value="Unassembled WGS sequence"/>
</dbReference>
<evidence type="ECO:0000256" key="1">
    <source>
        <dbReference type="SAM" id="MobiDB-lite"/>
    </source>
</evidence>
<reference evidence="2 3" key="1">
    <citation type="journal article" date="2022" name="bioRxiv">
        <title>Genomics of Preaxostyla Flagellates Illuminates Evolutionary Transitions and the Path Towards Mitochondrial Loss.</title>
        <authorList>
            <person name="Novak L.V.F."/>
            <person name="Treitli S.C."/>
            <person name="Pyrih J."/>
            <person name="Halakuc P."/>
            <person name="Pipaliya S.V."/>
            <person name="Vacek V."/>
            <person name="Brzon O."/>
            <person name="Soukal P."/>
            <person name="Eme L."/>
            <person name="Dacks J.B."/>
            <person name="Karnkowska A."/>
            <person name="Elias M."/>
            <person name="Hampl V."/>
        </authorList>
    </citation>
    <scope>NUCLEOTIDE SEQUENCE [LARGE SCALE GENOMIC DNA]</scope>
    <source>
        <strain evidence="2">NAU3</strain>
        <tissue evidence="2">Gut</tissue>
    </source>
</reference>
<gene>
    <name evidence="2" type="ORF">BLNAU_683</name>
</gene>
<sequence>MKEKAERIRLESHLQLFLKELADHFAQREELTRKSAVERMQIVHDENLAKFSSRLIYLQPLGGTHVPQTDHQVQTDFEVAPPLVSEPETVPVLHPDNKVSHLGSTSPNPNHFETMIVDGSVDVRPTTPTSAKGKRLNLTRQLDINSSSTAPQVEPESIELESQRASHSSVQSSVRSVSSAMSEPEDLMEWSWKRRKHLLLNHDERQERKKRRQHPFRHIPLFLLDQSKVLPAQPLFHQNISPHEGPNELQMNVAAENPEEPIVLEDETIYPDCPLSRTINILKENLPPMEQTQQLIEDKRQATLQRVPKPSAKRRLLPRTTLSFL</sequence>
<evidence type="ECO:0000313" key="3">
    <source>
        <dbReference type="Proteomes" id="UP001281761"/>
    </source>
</evidence>
<dbReference type="EMBL" id="JARBJD010000003">
    <property type="protein sequence ID" value="KAK2964152.1"/>
    <property type="molecule type" value="Genomic_DNA"/>
</dbReference>
<protein>
    <submittedName>
        <fullName evidence="2">Uncharacterized protein</fullName>
    </submittedName>
</protein>
<feature type="compositionally biased region" description="Low complexity" evidence="1">
    <location>
        <begin position="163"/>
        <end position="180"/>
    </location>
</feature>
<feature type="compositionally biased region" description="Polar residues" evidence="1">
    <location>
        <begin position="138"/>
        <end position="151"/>
    </location>
</feature>
<evidence type="ECO:0000313" key="2">
    <source>
        <dbReference type="EMBL" id="KAK2964152.1"/>
    </source>
</evidence>
<comment type="caution">
    <text evidence="2">The sequence shown here is derived from an EMBL/GenBank/DDBJ whole genome shotgun (WGS) entry which is preliminary data.</text>
</comment>
<name>A0ABQ9YK80_9EUKA</name>
<keyword evidence="3" id="KW-1185">Reference proteome</keyword>
<feature type="region of interest" description="Disordered" evidence="1">
    <location>
        <begin position="121"/>
        <end position="180"/>
    </location>
</feature>